<proteinExistence type="predicted"/>
<accession>A0A533Q9M0</accession>
<gene>
    <name evidence="1" type="ORF">JETT_2344</name>
</gene>
<dbReference type="AlphaFoldDB" id="A0A533Q9M0"/>
<dbReference type="EMBL" id="SULG01000050">
    <property type="protein sequence ID" value="TLD41387.1"/>
    <property type="molecule type" value="Genomic_DNA"/>
</dbReference>
<sequence>MKITVNSQAMTGMHGFSMPPLQGSNPFFCSFAIIIPSLRDYETKIL</sequence>
<comment type="caution">
    <text evidence="1">The sequence shown here is derived from an EMBL/GenBank/DDBJ whole genome shotgun (WGS) entry which is preliminary data.</text>
</comment>
<protein>
    <submittedName>
        <fullName evidence="1">Uncharacterized protein</fullName>
    </submittedName>
</protein>
<organism evidence="1 2">
    <name type="scientific">Candidatus Jettenia ecosi</name>
    <dbReference type="NCBI Taxonomy" id="2494326"/>
    <lineage>
        <taxon>Bacteria</taxon>
        <taxon>Pseudomonadati</taxon>
        <taxon>Planctomycetota</taxon>
        <taxon>Candidatus Brocadiia</taxon>
        <taxon>Candidatus Brocadiales</taxon>
        <taxon>Candidatus Brocadiaceae</taxon>
        <taxon>Candidatus Jettenia</taxon>
    </lineage>
</organism>
<name>A0A533Q9M0_9BACT</name>
<dbReference type="Proteomes" id="UP000319783">
    <property type="component" value="Unassembled WGS sequence"/>
</dbReference>
<evidence type="ECO:0000313" key="1">
    <source>
        <dbReference type="EMBL" id="TLD41387.1"/>
    </source>
</evidence>
<reference evidence="1 2" key="1">
    <citation type="submission" date="2019-04" db="EMBL/GenBank/DDBJ databases">
        <title>Genome of a novel bacterium Candidatus Jettenia ecosi reconstructed from metagenome of an anammox bioreactor.</title>
        <authorList>
            <person name="Mardanov A.V."/>
            <person name="Beletsky A.V."/>
            <person name="Ravin N.V."/>
            <person name="Botchkova E.A."/>
            <person name="Litti Y.V."/>
            <person name="Nozhevnikova A.N."/>
        </authorList>
    </citation>
    <scope>NUCLEOTIDE SEQUENCE [LARGE SCALE GENOMIC DNA]</scope>
    <source>
        <strain evidence="1">J2</strain>
    </source>
</reference>
<evidence type="ECO:0000313" key="2">
    <source>
        <dbReference type="Proteomes" id="UP000319783"/>
    </source>
</evidence>